<feature type="transmembrane region" description="Helical" evidence="6">
    <location>
        <begin position="702"/>
        <end position="725"/>
    </location>
</feature>
<feature type="transmembrane region" description="Helical" evidence="6">
    <location>
        <begin position="99"/>
        <end position="121"/>
    </location>
</feature>
<sequence>MNKLITASSLLPRTKMSSALDDDTRRTLASGRETLGAMLRSAQKDLQKVFIAFVVGLMGSIWILRVYVWDRLKTDLFANMSESVREGTNVVAVTPFDVILLQVKIGLVVGALLAIPTFLFFSRDALRQRGWLPRAPIARWKMVLLGAAMVLLFVGGIAYAYTLFFPIMFSFLAGNAIEAGFVPTYHIVKWVEFIVLLSLSFGIAAELPLVMSTLAYADIIPYETFRDKWKHAVFGLYAAGALFTPPEPLTQIMWATPLVALYAISLRITKLVVGAKRSRGQVDVTATLRARWNRLAGTGIAAFALVYGFFAAGGVSALNEGLAMAPGDLGPLPAIGTVLGLPDAYAAGLVAAIVAVLAVAAVGYRAVAEQVNREAGLAMATMGDPTEIDLGTLDRAGIEAAPPEAFESLEEHEALGYVNEALEEGDNEKAELILERYDEATERTQQREDTDEGEEADEGSGVVSETATGVVDAFTEEETTEDDIGGYMYDLRFILESITSKAFRLVAVFMAVLAGAFMYLYSGGINEIRRDFLRRLPEDMIAQGDISVLHPVEHLVFEIKVSTLLAVVAVLPVLLYYVWPALKERGWAAGDRRTLLVWGGSLVVGIGLGSYLGYSFIAPRVMSWLAADAIDAHMVVRYRVNTFGWLIVFTTVGIGLLAEIPVTMLLFHRGGIVSYESMRRRWRVVVLAFFALAAVVTPGGMFSLLLVGIPAALAYLLGLGILWLYTLGGRRKGPLTPAAG</sequence>
<keyword evidence="2 6" id="KW-0812">Transmembrane</keyword>
<feature type="compositionally biased region" description="Acidic residues" evidence="5">
    <location>
        <begin position="449"/>
        <end position="458"/>
    </location>
</feature>
<dbReference type="Pfam" id="PF00902">
    <property type="entry name" value="TatC"/>
    <property type="match status" value="2"/>
</dbReference>
<feature type="transmembrane region" description="Helical" evidence="6">
    <location>
        <begin position="49"/>
        <end position="68"/>
    </location>
</feature>
<dbReference type="PANTHER" id="PTHR30371">
    <property type="entry name" value="SEC-INDEPENDENT PROTEIN TRANSLOCASE PROTEIN TATC"/>
    <property type="match status" value="1"/>
</dbReference>
<feature type="transmembrane region" description="Helical" evidence="6">
    <location>
        <begin position="344"/>
        <end position="364"/>
    </location>
</feature>
<protein>
    <submittedName>
        <fullName evidence="7">Twin-arginine translocation protein TatC</fullName>
    </submittedName>
</protein>
<dbReference type="KEGG" id="hti:HTIA_0888"/>
<evidence type="ECO:0000313" key="8">
    <source>
        <dbReference type="Proteomes" id="UP000015381"/>
    </source>
</evidence>
<feature type="transmembrane region" description="Helical" evidence="6">
    <location>
        <begin position="594"/>
        <end position="614"/>
    </location>
</feature>
<feature type="transmembrane region" description="Helical" evidence="6">
    <location>
        <begin position="142"/>
        <end position="173"/>
    </location>
</feature>
<dbReference type="GO" id="GO:0009977">
    <property type="term" value="F:proton motive force dependent protein transmembrane transporter activity"/>
    <property type="evidence" value="ECO:0007669"/>
    <property type="project" value="TreeGrafter"/>
</dbReference>
<dbReference type="PATRIC" id="fig|1033806.12.peg.880"/>
<evidence type="ECO:0000256" key="4">
    <source>
        <dbReference type="ARBA" id="ARBA00023136"/>
    </source>
</evidence>
<evidence type="ECO:0000256" key="5">
    <source>
        <dbReference type="SAM" id="MobiDB-lite"/>
    </source>
</evidence>
<dbReference type="HOGENOM" id="CLU_359694_0_0_2"/>
<dbReference type="PANTHER" id="PTHR30371:SF0">
    <property type="entry name" value="SEC-INDEPENDENT PROTEIN TRANSLOCASE PROTEIN TATC, CHLOROPLASTIC-RELATED"/>
    <property type="match status" value="1"/>
</dbReference>
<feature type="transmembrane region" description="Helical" evidence="6">
    <location>
        <begin position="294"/>
        <end position="318"/>
    </location>
</feature>
<feature type="compositionally biased region" description="Basic and acidic residues" evidence="5">
    <location>
        <begin position="439"/>
        <end position="448"/>
    </location>
</feature>
<dbReference type="EMBL" id="HF571520">
    <property type="protein sequence ID" value="CCQ33028.1"/>
    <property type="molecule type" value="Genomic_DNA"/>
</dbReference>
<dbReference type="Proteomes" id="UP000015381">
    <property type="component" value="Chromosome I"/>
</dbReference>
<feature type="transmembrane region" description="Helical" evidence="6">
    <location>
        <begin position="193"/>
        <end position="217"/>
    </location>
</feature>
<keyword evidence="4 6" id="KW-0472">Membrane</keyword>
<gene>
    <name evidence="7" type="primary">tatC</name>
    <name evidence="7" type="ORF">HTIA_0888</name>
</gene>
<feature type="transmembrane region" description="Helical" evidence="6">
    <location>
        <begin position="643"/>
        <end position="668"/>
    </location>
</feature>
<evidence type="ECO:0000256" key="3">
    <source>
        <dbReference type="ARBA" id="ARBA00022989"/>
    </source>
</evidence>
<comment type="subcellular location">
    <subcellularLocation>
        <location evidence="1">Membrane</location>
        <topology evidence="1">Multi-pass membrane protein</topology>
    </subcellularLocation>
</comment>
<feature type="transmembrane region" description="Helical" evidence="6">
    <location>
        <begin position="680"/>
        <end position="696"/>
    </location>
</feature>
<reference evidence="7 8" key="1">
    <citation type="journal article" date="2014" name="Environ. Microbiol.">
        <title>Halorhabdus tiamatea: proteogenomics and glycosidase activity measurements identify the first cultivated euryarchaeon from a deep-sea anoxic brine lake as potential polysaccharide degrader.</title>
        <authorList>
            <person name="Werner J."/>
            <person name="Ferrer M."/>
            <person name="Michel G."/>
            <person name="Mann A.J."/>
            <person name="Huang S."/>
            <person name="Juarez S."/>
            <person name="Ciordia S."/>
            <person name="Albar J.P."/>
            <person name="Alcaide M."/>
            <person name="La Cono V."/>
            <person name="Yakimov M.M."/>
            <person name="Antunes A."/>
            <person name="Taborda M."/>
            <person name="Da Costa M.S."/>
            <person name="Amann R.I."/>
            <person name="Gloeckner F.O."/>
            <person name="Golyshina O.V."/>
            <person name="Golyshin P.N."/>
            <person name="Teeling H."/>
        </authorList>
    </citation>
    <scope>NUCLEOTIDE SEQUENCE [LARGE SCALE GENOMIC DNA]</scope>
    <source>
        <strain evidence="8">SARL4B</strain>
    </source>
</reference>
<feature type="transmembrane region" description="Helical" evidence="6">
    <location>
        <begin position="502"/>
        <end position="521"/>
    </location>
</feature>
<keyword evidence="8" id="KW-1185">Reference proteome</keyword>
<feature type="region of interest" description="Disordered" evidence="5">
    <location>
        <begin position="439"/>
        <end position="464"/>
    </location>
</feature>
<evidence type="ECO:0000313" key="7">
    <source>
        <dbReference type="EMBL" id="CCQ33028.1"/>
    </source>
</evidence>
<feature type="transmembrane region" description="Helical" evidence="6">
    <location>
        <begin position="252"/>
        <end position="273"/>
    </location>
</feature>
<organism evidence="7 8">
    <name type="scientific">Halorhabdus tiamatea SARL4B</name>
    <dbReference type="NCBI Taxonomy" id="1033806"/>
    <lineage>
        <taxon>Archaea</taxon>
        <taxon>Methanobacteriati</taxon>
        <taxon>Methanobacteriota</taxon>
        <taxon>Stenosarchaea group</taxon>
        <taxon>Halobacteria</taxon>
        <taxon>Halobacteriales</taxon>
        <taxon>Haloarculaceae</taxon>
        <taxon>Halorhabdus</taxon>
    </lineage>
</organism>
<dbReference type="GO" id="GO:0033281">
    <property type="term" value="C:TAT protein transport complex"/>
    <property type="evidence" value="ECO:0007669"/>
    <property type="project" value="TreeGrafter"/>
</dbReference>
<dbReference type="InterPro" id="IPR002033">
    <property type="entry name" value="TatC"/>
</dbReference>
<dbReference type="GO" id="GO:0065002">
    <property type="term" value="P:intracellular protein transmembrane transport"/>
    <property type="evidence" value="ECO:0007669"/>
    <property type="project" value="TreeGrafter"/>
</dbReference>
<evidence type="ECO:0000256" key="6">
    <source>
        <dbReference type="SAM" id="Phobius"/>
    </source>
</evidence>
<dbReference type="PRINTS" id="PR01840">
    <property type="entry name" value="TATCFAMILY"/>
</dbReference>
<dbReference type="AlphaFoldDB" id="S6CZW9"/>
<evidence type="ECO:0000256" key="2">
    <source>
        <dbReference type="ARBA" id="ARBA00022692"/>
    </source>
</evidence>
<accession>S6CZW9</accession>
<proteinExistence type="predicted"/>
<feature type="transmembrane region" description="Helical" evidence="6">
    <location>
        <begin position="561"/>
        <end position="582"/>
    </location>
</feature>
<dbReference type="GO" id="GO:0043953">
    <property type="term" value="P:protein transport by the Tat complex"/>
    <property type="evidence" value="ECO:0007669"/>
    <property type="project" value="TreeGrafter"/>
</dbReference>
<keyword evidence="3 6" id="KW-1133">Transmembrane helix</keyword>
<evidence type="ECO:0000256" key="1">
    <source>
        <dbReference type="ARBA" id="ARBA00004141"/>
    </source>
</evidence>
<name>S6CZW9_9EURY</name>